<keyword evidence="2" id="KW-1185">Reference proteome</keyword>
<evidence type="ECO:0000313" key="2">
    <source>
        <dbReference type="Proteomes" id="UP001150603"/>
    </source>
</evidence>
<accession>A0ACC1J9N2</accession>
<dbReference type="EMBL" id="JANBPW010001813">
    <property type="protein sequence ID" value="KAJ1943019.1"/>
    <property type="molecule type" value="Genomic_DNA"/>
</dbReference>
<evidence type="ECO:0000313" key="1">
    <source>
        <dbReference type="EMBL" id="KAJ1943019.1"/>
    </source>
</evidence>
<comment type="caution">
    <text evidence="1">The sequence shown here is derived from an EMBL/GenBank/DDBJ whole genome shotgun (WGS) entry which is preliminary data.</text>
</comment>
<protein>
    <submittedName>
        <fullName evidence="1">Uncharacterized protein</fullName>
    </submittedName>
</protein>
<feature type="non-terminal residue" evidence="1">
    <location>
        <position position="1"/>
    </location>
</feature>
<organism evidence="1 2">
    <name type="scientific">Linderina macrospora</name>
    <dbReference type="NCBI Taxonomy" id="4868"/>
    <lineage>
        <taxon>Eukaryota</taxon>
        <taxon>Fungi</taxon>
        <taxon>Fungi incertae sedis</taxon>
        <taxon>Zoopagomycota</taxon>
        <taxon>Kickxellomycotina</taxon>
        <taxon>Kickxellomycetes</taxon>
        <taxon>Kickxellales</taxon>
        <taxon>Kickxellaceae</taxon>
        <taxon>Linderina</taxon>
    </lineage>
</organism>
<dbReference type="Proteomes" id="UP001150603">
    <property type="component" value="Unassembled WGS sequence"/>
</dbReference>
<reference evidence="1" key="1">
    <citation type="submission" date="2022-07" db="EMBL/GenBank/DDBJ databases">
        <title>Phylogenomic reconstructions and comparative analyses of Kickxellomycotina fungi.</title>
        <authorList>
            <person name="Reynolds N.K."/>
            <person name="Stajich J.E."/>
            <person name="Barry K."/>
            <person name="Grigoriev I.V."/>
            <person name="Crous P."/>
            <person name="Smith M.E."/>
        </authorList>
    </citation>
    <scope>NUCLEOTIDE SEQUENCE</scope>
    <source>
        <strain evidence="1">NRRL 5244</strain>
    </source>
</reference>
<gene>
    <name evidence="1" type="ORF">FBU59_003030</name>
</gene>
<sequence>QTKKGTATLRSRTKASERDGKSHDTCDACGQPGQFVLCDRCPRVFHFLCAEPPVAFESLATLDKWFCRECTFRESRKRKSRAHAKNILYPLISSIESSNPKAFSVPEEIRRQFDGIDADADGTFVNTREERAQRVNGGDANRDFTRLTTDHGDTILCYRCGLSALHGPIVRCDYCPLSWHWDCLDPPLSGPPPPLKRWMCPNHADHALRRRHNRFRKERVIDLTDAPDDTRNSGIIDVVDDEPPVELADPKVKFRVPATLIRRQFEQRAQRDRQRVFDLTAVEAQGSGSADNSCQSAMEEVASSDTMPSISASTSQESTGGSGSSKLGSSQSAVSLAEWLQSIVSFQQDVAQFVMSTAARAVMRESGDPCKTRVDKMQMLSDIAANVLDRPTAVSAARNVHVTPKTENGSAHALLDLSCGANSTERSADMHKDTTKDPARTGSSSSKLVQFLERHKLERQDLRQALDSILNPTDLDSEQTSEGGK</sequence>
<name>A0ACC1J9N2_9FUNG</name>
<proteinExistence type="predicted"/>